<dbReference type="GO" id="GO:0005524">
    <property type="term" value="F:ATP binding"/>
    <property type="evidence" value="ECO:0007669"/>
    <property type="project" value="UniProtKB-KW"/>
</dbReference>
<dbReference type="SUPFAM" id="SSF52540">
    <property type="entry name" value="P-loop containing nucleoside triphosphate hydrolases"/>
    <property type="match status" value="1"/>
</dbReference>
<dbReference type="SMART" id="SM00382">
    <property type="entry name" value="AAA"/>
    <property type="match status" value="1"/>
</dbReference>
<reference evidence="6 7" key="1">
    <citation type="submission" date="2023-02" db="EMBL/GenBank/DDBJ databases">
        <title>Bacterial whole genome sequence for Curvibacter sp. HBC28.</title>
        <authorList>
            <person name="Le V."/>
            <person name="Ko S.-R."/>
            <person name="Ahn C.-Y."/>
            <person name="Oh H.-M."/>
        </authorList>
    </citation>
    <scope>NUCLEOTIDE SEQUENCE [LARGE SCALE GENOMIC DNA]</scope>
    <source>
        <strain evidence="6 7">HBC28</strain>
    </source>
</reference>
<evidence type="ECO:0000259" key="5">
    <source>
        <dbReference type="PROSITE" id="PS50893"/>
    </source>
</evidence>
<accession>A0ABT5MEJ3</accession>
<dbReference type="InterPro" id="IPR015854">
    <property type="entry name" value="ABC_transpr_LolD-like"/>
</dbReference>
<keyword evidence="7" id="KW-1185">Reference proteome</keyword>
<evidence type="ECO:0000256" key="3">
    <source>
        <dbReference type="ARBA" id="ARBA00022741"/>
    </source>
</evidence>
<dbReference type="InterPro" id="IPR017911">
    <property type="entry name" value="MacB-like_ATP-bd"/>
</dbReference>
<dbReference type="Proteomes" id="UP001528672">
    <property type="component" value="Unassembled WGS sequence"/>
</dbReference>
<dbReference type="Gene3D" id="3.40.50.300">
    <property type="entry name" value="P-loop containing nucleotide triphosphate hydrolases"/>
    <property type="match status" value="1"/>
</dbReference>
<dbReference type="PANTHER" id="PTHR24220">
    <property type="entry name" value="IMPORT ATP-BINDING PROTEIN"/>
    <property type="match status" value="1"/>
</dbReference>
<evidence type="ECO:0000313" key="7">
    <source>
        <dbReference type="Proteomes" id="UP001528672"/>
    </source>
</evidence>
<protein>
    <submittedName>
        <fullName evidence="6">ABC transporter ATP-binding protein</fullName>
    </submittedName>
</protein>
<evidence type="ECO:0000256" key="1">
    <source>
        <dbReference type="ARBA" id="ARBA00022448"/>
    </source>
</evidence>
<comment type="caution">
    <text evidence="6">The sequence shown here is derived from an EMBL/GenBank/DDBJ whole genome shotgun (WGS) entry which is preliminary data.</text>
</comment>
<dbReference type="InterPro" id="IPR027417">
    <property type="entry name" value="P-loop_NTPase"/>
</dbReference>
<gene>
    <name evidence="6" type="ORF">PSQ39_10195</name>
</gene>
<dbReference type="PROSITE" id="PS00211">
    <property type="entry name" value="ABC_TRANSPORTER_1"/>
    <property type="match status" value="1"/>
</dbReference>
<dbReference type="InterPro" id="IPR017871">
    <property type="entry name" value="ABC_transporter-like_CS"/>
</dbReference>
<keyword evidence="2" id="KW-0472">Membrane</keyword>
<organism evidence="6 7">
    <name type="scientific">Curvibacter microcysteis</name>
    <dbReference type="NCBI Taxonomy" id="3026419"/>
    <lineage>
        <taxon>Bacteria</taxon>
        <taxon>Pseudomonadati</taxon>
        <taxon>Pseudomonadota</taxon>
        <taxon>Betaproteobacteria</taxon>
        <taxon>Burkholderiales</taxon>
        <taxon>Comamonadaceae</taxon>
        <taxon>Curvibacter</taxon>
    </lineage>
</organism>
<dbReference type="InterPro" id="IPR003593">
    <property type="entry name" value="AAA+_ATPase"/>
</dbReference>
<dbReference type="PROSITE" id="PS50893">
    <property type="entry name" value="ABC_TRANSPORTER_2"/>
    <property type="match status" value="1"/>
</dbReference>
<keyword evidence="1" id="KW-0813">Transport</keyword>
<sequence length="237" mass="26020">MTDASSTAPLLSLRGIERSFQLGQTRLRALRGIDLTVAAGEFMAIWGPSGSGKSTLLNLLGLIDQADQGLLCFEGQDVRQLSDDALSDCRNRRIGFVFQSFNLIPVLSALDNVGLSLQVQGVPATEVRRRATEWLEQVGLGDFLHFRPDRLSGGQRQRVAIARALVGAPRLLIADEPTANLDSQTSREVIDLIERLNRDTGVTCIFTTHDPRLLARVPRQLRLQDGVISQDSYQEAA</sequence>
<keyword evidence="4 6" id="KW-0067">ATP-binding</keyword>
<name>A0ABT5MEJ3_9BURK</name>
<dbReference type="EMBL" id="JAQSIO010000003">
    <property type="protein sequence ID" value="MDD0815000.1"/>
    <property type="molecule type" value="Genomic_DNA"/>
</dbReference>
<keyword evidence="3" id="KW-0547">Nucleotide-binding</keyword>
<proteinExistence type="predicted"/>
<keyword evidence="2" id="KW-1003">Cell membrane</keyword>
<evidence type="ECO:0000313" key="6">
    <source>
        <dbReference type="EMBL" id="MDD0815000.1"/>
    </source>
</evidence>
<evidence type="ECO:0000256" key="4">
    <source>
        <dbReference type="ARBA" id="ARBA00022840"/>
    </source>
</evidence>
<dbReference type="InterPro" id="IPR003439">
    <property type="entry name" value="ABC_transporter-like_ATP-bd"/>
</dbReference>
<dbReference type="RefSeq" id="WP_273926663.1">
    <property type="nucleotide sequence ID" value="NZ_JAQSIO010000003.1"/>
</dbReference>
<dbReference type="Pfam" id="PF00005">
    <property type="entry name" value="ABC_tran"/>
    <property type="match status" value="1"/>
</dbReference>
<dbReference type="CDD" id="cd03255">
    <property type="entry name" value="ABC_MJ0796_LolCDE_FtsE"/>
    <property type="match status" value="1"/>
</dbReference>
<evidence type="ECO:0000256" key="2">
    <source>
        <dbReference type="ARBA" id="ARBA00022475"/>
    </source>
</evidence>
<feature type="domain" description="ABC transporter" evidence="5">
    <location>
        <begin position="11"/>
        <end position="237"/>
    </location>
</feature>